<comment type="similarity">
    <text evidence="1">Belongs to the amino acid-polyamine-organocation (APC) superfamily. Cationic amino acid transporter (CAT) (TC 2.A.3.3) family.</text>
</comment>
<dbReference type="GO" id="GO:0015189">
    <property type="term" value="F:L-lysine transmembrane transporter activity"/>
    <property type="evidence" value="ECO:0007669"/>
    <property type="project" value="TreeGrafter"/>
</dbReference>
<dbReference type="EMBL" id="CAMGYJ010000007">
    <property type="protein sequence ID" value="CAI0443416.1"/>
    <property type="molecule type" value="Genomic_DNA"/>
</dbReference>
<evidence type="ECO:0000256" key="2">
    <source>
        <dbReference type="SAM" id="Phobius"/>
    </source>
</evidence>
<name>A0AAV0MB37_9ROSI</name>
<comment type="caution">
    <text evidence="3">The sequence shown here is derived from an EMBL/GenBank/DDBJ whole genome shotgun (WGS) entry which is preliminary data.</text>
</comment>
<keyword evidence="2" id="KW-0472">Membrane</keyword>
<feature type="transmembrane region" description="Helical" evidence="2">
    <location>
        <begin position="99"/>
        <end position="120"/>
    </location>
</feature>
<protein>
    <submittedName>
        <fullName evidence="3">Uncharacterized protein</fullName>
    </submittedName>
</protein>
<keyword evidence="4" id="KW-1185">Reference proteome</keyword>
<evidence type="ECO:0000256" key="1">
    <source>
        <dbReference type="ARBA" id="ARBA00008572"/>
    </source>
</evidence>
<keyword evidence="2" id="KW-1133">Transmembrane helix</keyword>
<keyword evidence="2" id="KW-0812">Transmembrane</keyword>
<proteinExistence type="inferred from homology"/>
<organism evidence="3 4">
    <name type="scientific">Linum tenue</name>
    <dbReference type="NCBI Taxonomy" id="586396"/>
    <lineage>
        <taxon>Eukaryota</taxon>
        <taxon>Viridiplantae</taxon>
        <taxon>Streptophyta</taxon>
        <taxon>Embryophyta</taxon>
        <taxon>Tracheophyta</taxon>
        <taxon>Spermatophyta</taxon>
        <taxon>Magnoliopsida</taxon>
        <taxon>eudicotyledons</taxon>
        <taxon>Gunneridae</taxon>
        <taxon>Pentapetalae</taxon>
        <taxon>rosids</taxon>
        <taxon>fabids</taxon>
        <taxon>Malpighiales</taxon>
        <taxon>Linaceae</taxon>
        <taxon>Linum</taxon>
    </lineage>
</organism>
<sequence length="127" mass="14249">MLSFLCYSQFAVELSVTGGSYAYLRVELGDFVAYIAAGSILFEYIVAGASFARLWTSYFATLYNGEPNGFRIYVGFLATDYNYLDPIVADSWSTKGSSWFNFVTTIIHLVLIFILAHSLFNSFLKPL</sequence>
<dbReference type="AlphaFoldDB" id="A0AAV0MB37"/>
<dbReference type="Gene3D" id="1.20.1740.10">
    <property type="entry name" value="Amino acid/polyamine transporter I"/>
    <property type="match status" value="1"/>
</dbReference>
<feature type="transmembrane region" description="Helical" evidence="2">
    <location>
        <begin position="31"/>
        <end position="52"/>
    </location>
</feature>
<evidence type="ECO:0000313" key="4">
    <source>
        <dbReference type="Proteomes" id="UP001154282"/>
    </source>
</evidence>
<dbReference type="GO" id="GO:0005886">
    <property type="term" value="C:plasma membrane"/>
    <property type="evidence" value="ECO:0007669"/>
    <property type="project" value="TreeGrafter"/>
</dbReference>
<dbReference type="Proteomes" id="UP001154282">
    <property type="component" value="Unassembled WGS sequence"/>
</dbReference>
<gene>
    <name evidence="3" type="ORF">LITE_LOCUS27663</name>
</gene>
<dbReference type="PANTHER" id="PTHR43243">
    <property type="entry name" value="INNER MEMBRANE TRANSPORTER YGJI-RELATED"/>
    <property type="match status" value="1"/>
</dbReference>
<evidence type="ECO:0000313" key="3">
    <source>
        <dbReference type="EMBL" id="CAI0443416.1"/>
    </source>
</evidence>
<accession>A0AAV0MB37</accession>
<dbReference type="PANTHER" id="PTHR43243:SF30">
    <property type="entry name" value="CATIONIC AMINO ACID TRANSPORTER 1-LIKE"/>
    <property type="match status" value="1"/>
</dbReference>
<dbReference type="GO" id="GO:0005313">
    <property type="term" value="F:L-glutamate transmembrane transporter activity"/>
    <property type="evidence" value="ECO:0007669"/>
    <property type="project" value="TreeGrafter"/>
</dbReference>
<reference evidence="3" key="1">
    <citation type="submission" date="2022-08" db="EMBL/GenBank/DDBJ databases">
        <authorList>
            <person name="Gutierrez-Valencia J."/>
        </authorList>
    </citation>
    <scope>NUCLEOTIDE SEQUENCE</scope>
</reference>